<evidence type="ECO:0000256" key="6">
    <source>
        <dbReference type="ARBA" id="ARBA00023012"/>
    </source>
</evidence>
<dbReference type="InterPro" id="IPR001789">
    <property type="entry name" value="Sig_transdc_resp-reg_receiver"/>
</dbReference>
<dbReference type="InterPro" id="IPR003594">
    <property type="entry name" value="HATPase_dom"/>
</dbReference>
<dbReference type="InterPro" id="IPR004358">
    <property type="entry name" value="Sig_transdc_His_kin-like_C"/>
</dbReference>
<evidence type="ECO:0000256" key="3">
    <source>
        <dbReference type="ARBA" id="ARBA00022553"/>
    </source>
</evidence>
<evidence type="ECO:0000256" key="5">
    <source>
        <dbReference type="ARBA" id="ARBA00022777"/>
    </source>
</evidence>
<dbReference type="eggNOG" id="COG0784">
    <property type="taxonomic scope" value="Bacteria"/>
</dbReference>
<dbReference type="SUPFAM" id="SSF47384">
    <property type="entry name" value="Homodimeric domain of signal transducing histidine kinase"/>
    <property type="match status" value="1"/>
</dbReference>
<sequence>MSSPVGHKAQDAGLNLTQQSEAFSHAVIEGLSGIFYLFDGQARLIRWNKNFATVTGYDDTTLQGKQALDFIAPCDQALVSSRIQQVFSEGHATIEAALRAHNGQETPYFLSGSLVMIDEQPYLSGTGIDISARKRVEETLQAEQQLTQASLDALPDTYFLFHPETGKALRWNRAFREISGFSDRQIGALPAPSSYYSQSDLSIMATALEQLRKTGTAKLEINLICHNGQTIPFEYAISSLAHQGQNLIISIGRDISERRLAENQLRESEQKFLRLFKEVSIPLVLVNKQGMVTHINDRFTTLLGYSMADIPDLDSWWQRAYPDPRYRAWVKETWTLAVQKAMADGQDIAPLEYQVTCKNGEQREIQISGVTFGEDTLATLIDVTERSRAAKTLQQERDFADSLIHTAQTIILVLDTQGRIMRINPYMEELSGYTLAEVQGKDWWNTFLPQQDHATLRALFAKAVGHIHNQGHVNPILTKDGRLLEIEWYNKTLIDSHDEVMGLLSIGYDITHKRALEAENREALARAESANQAKSEFLAIMSHEIRTPLNVLLGMGDLLHESLLTEEQTGQLELLIKAGKHLVVLIDDILDLSKIEFGGLTLTREPLQPHRLFLLICDIVRLQAQEKGLTFNCDIPTELPPWVLGDEGRLRQIMINLLHNAIKFTQQGHVTLKIAYQPAGSLFSITISDSGIGIAAKHLNHIFDKFSQADSSISRRYGGTGLGLAIARNLVTLMGGHLTVESCVNQGSHFQLTLELPPTQPPIRPSTVALTDLATLKPLNILLAEDSLDNQTLFLTYLKPTPWQVEIAMDGQQAVERVKQGGLDLVLMDLQMPIMDGYRATQAIRHWEQTSGTTPLPILALSAHALRAEQQKSLEAGCNAHLVKPIKKKALIEAIHQNMARTTAKVSHETP</sequence>
<keyword evidence="3 7" id="KW-0597">Phosphoprotein</keyword>
<dbReference type="SUPFAM" id="SSF52172">
    <property type="entry name" value="CheY-like"/>
    <property type="match status" value="1"/>
</dbReference>
<dbReference type="CDD" id="cd00082">
    <property type="entry name" value="HisKA"/>
    <property type="match status" value="1"/>
</dbReference>
<accession>A0L5P8</accession>
<protein>
    <recommendedName>
        <fullName evidence="2">histidine kinase</fullName>
        <ecNumber evidence="2">2.7.13.3</ecNumber>
    </recommendedName>
</protein>
<dbReference type="Gene3D" id="1.10.287.130">
    <property type="match status" value="1"/>
</dbReference>
<dbReference type="PROSITE" id="PS50110">
    <property type="entry name" value="RESPONSE_REGULATORY"/>
    <property type="match status" value="1"/>
</dbReference>
<dbReference type="InterPro" id="IPR001610">
    <property type="entry name" value="PAC"/>
</dbReference>
<reference evidence="13" key="1">
    <citation type="journal article" date="2009" name="Appl. Environ. Microbiol.">
        <title>Complete genome sequence of the chemolithoautotrophic marine magnetotactic coccus strain MC-1.</title>
        <authorList>
            <person name="Schubbe S."/>
            <person name="Williams T.J."/>
            <person name="Xie G."/>
            <person name="Kiss H.E."/>
            <person name="Brettin T.S."/>
            <person name="Martinez D."/>
            <person name="Ross C.A."/>
            <person name="Schuler D."/>
            <person name="Cox B.L."/>
            <person name="Nealson K.H."/>
            <person name="Bazylinski D.A."/>
        </authorList>
    </citation>
    <scope>NUCLEOTIDE SEQUENCE [LARGE SCALE GENOMIC DNA]</scope>
    <source>
        <strain evidence="13">ATCC BAA-1437 / JCM 17883 / MC-1</strain>
    </source>
</reference>
<dbReference type="Gene3D" id="3.30.450.20">
    <property type="entry name" value="PAS domain"/>
    <property type="match status" value="4"/>
</dbReference>
<keyword evidence="5 12" id="KW-0418">Kinase</keyword>
<reference evidence="12 13" key="2">
    <citation type="journal article" date="2012" name="Int. J. Syst. Evol. Microbiol.">
        <title>Magnetococcus marinus gen. nov., sp. nov., a marine, magnetotactic bacterium that represents a novel lineage (Magnetococcaceae fam. nov.; Magnetococcales ord. nov.) at the base of the Alphaproteobacteria.</title>
        <authorList>
            <person name="Bazylinski D.A."/>
            <person name="Williams T.J."/>
            <person name="Lefevre C.T."/>
            <person name="Berg R.J."/>
            <person name="Zhang C.L."/>
            <person name="Bowser S.S."/>
            <person name="Dean A.J."/>
            <person name="Beveridge T.J."/>
        </authorList>
    </citation>
    <scope>NUCLEOTIDE SEQUENCE [LARGE SCALE GENOMIC DNA]</scope>
    <source>
        <strain evidence="13">ATCC BAA-1437 / JCM 17883 / MC-1</strain>
    </source>
</reference>
<dbReference type="FunFam" id="3.30.565.10:FF:000010">
    <property type="entry name" value="Sensor histidine kinase RcsC"/>
    <property type="match status" value="1"/>
</dbReference>
<dbReference type="InterPro" id="IPR003661">
    <property type="entry name" value="HisK_dim/P_dom"/>
</dbReference>
<dbReference type="NCBIfam" id="TIGR00229">
    <property type="entry name" value="sensory_box"/>
    <property type="match status" value="3"/>
</dbReference>
<dbReference type="KEGG" id="mgm:Mmc1_0770"/>
<dbReference type="PROSITE" id="PS50113">
    <property type="entry name" value="PAC"/>
    <property type="match status" value="2"/>
</dbReference>
<keyword evidence="4 12" id="KW-0808">Transferase</keyword>
<feature type="domain" description="Response regulatory" evidence="9">
    <location>
        <begin position="780"/>
        <end position="899"/>
    </location>
</feature>
<feature type="domain" description="Histidine kinase" evidence="8">
    <location>
        <begin position="540"/>
        <end position="758"/>
    </location>
</feature>
<dbReference type="PROSITE" id="PS50109">
    <property type="entry name" value="HIS_KIN"/>
    <property type="match status" value="1"/>
</dbReference>
<evidence type="ECO:0000259" key="10">
    <source>
        <dbReference type="PROSITE" id="PS50112"/>
    </source>
</evidence>
<dbReference type="RefSeq" id="WP_011712451.1">
    <property type="nucleotide sequence ID" value="NC_008576.1"/>
</dbReference>
<dbReference type="AlphaFoldDB" id="A0L5P8"/>
<dbReference type="EMBL" id="CP000471">
    <property type="protein sequence ID" value="ABK43291.1"/>
    <property type="molecule type" value="Genomic_DNA"/>
</dbReference>
<feature type="domain" description="PAS" evidence="10">
    <location>
        <begin position="20"/>
        <end position="90"/>
    </location>
</feature>
<keyword evidence="6" id="KW-0902">Two-component regulatory system</keyword>
<dbReference type="Pfam" id="PF13426">
    <property type="entry name" value="PAS_9"/>
    <property type="match status" value="2"/>
</dbReference>
<feature type="domain" description="PAS" evidence="10">
    <location>
        <begin position="396"/>
        <end position="464"/>
    </location>
</feature>
<dbReference type="CDD" id="cd00130">
    <property type="entry name" value="PAS"/>
    <property type="match status" value="3"/>
</dbReference>
<dbReference type="InterPro" id="IPR000014">
    <property type="entry name" value="PAS"/>
</dbReference>
<evidence type="ECO:0000256" key="2">
    <source>
        <dbReference type="ARBA" id="ARBA00012438"/>
    </source>
</evidence>
<feature type="domain" description="PAC" evidence="11">
    <location>
        <begin position="470"/>
        <end position="522"/>
    </location>
</feature>
<dbReference type="Pfam" id="PF00512">
    <property type="entry name" value="HisKA"/>
    <property type="match status" value="1"/>
</dbReference>
<dbReference type="Pfam" id="PF02518">
    <property type="entry name" value="HATPase_c"/>
    <property type="match status" value="1"/>
</dbReference>
<dbReference type="InterPro" id="IPR035965">
    <property type="entry name" value="PAS-like_dom_sf"/>
</dbReference>
<evidence type="ECO:0000259" key="11">
    <source>
        <dbReference type="PROSITE" id="PS50113"/>
    </source>
</evidence>
<evidence type="ECO:0000259" key="8">
    <source>
        <dbReference type="PROSITE" id="PS50109"/>
    </source>
</evidence>
<dbReference type="Pfam" id="PF00072">
    <property type="entry name" value="Response_reg"/>
    <property type="match status" value="1"/>
</dbReference>
<evidence type="ECO:0000259" key="9">
    <source>
        <dbReference type="PROSITE" id="PS50110"/>
    </source>
</evidence>
<name>A0L5P8_MAGMM</name>
<dbReference type="GO" id="GO:0000155">
    <property type="term" value="F:phosphorelay sensor kinase activity"/>
    <property type="evidence" value="ECO:0007669"/>
    <property type="project" value="InterPro"/>
</dbReference>
<dbReference type="SMART" id="SM00448">
    <property type="entry name" value="REC"/>
    <property type="match status" value="1"/>
</dbReference>
<dbReference type="Pfam" id="PF08448">
    <property type="entry name" value="PAS_4"/>
    <property type="match status" value="1"/>
</dbReference>
<dbReference type="CDD" id="cd16922">
    <property type="entry name" value="HATPase_EvgS-ArcB-TorS-like"/>
    <property type="match status" value="1"/>
</dbReference>
<dbReference type="GO" id="GO:0006355">
    <property type="term" value="P:regulation of DNA-templated transcription"/>
    <property type="evidence" value="ECO:0007669"/>
    <property type="project" value="InterPro"/>
</dbReference>
<dbReference type="InterPro" id="IPR005467">
    <property type="entry name" value="His_kinase_dom"/>
</dbReference>
<proteinExistence type="predicted"/>
<dbReference type="PANTHER" id="PTHR43047">
    <property type="entry name" value="TWO-COMPONENT HISTIDINE PROTEIN KINASE"/>
    <property type="match status" value="1"/>
</dbReference>
<keyword evidence="13" id="KW-1185">Reference proteome</keyword>
<dbReference type="eggNOG" id="COG5002">
    <property type="taxonomic scope" value="Bacteria"/>
</dbReference>
<organism evidence="12 13">
    <name type="scientific">Magnetococcus marinus (strain ATCC BAA-1437 / JCM 17883 / MC-1)</name>
    <dbReference type="NCBI Taxonomy" id="156889"/>
    <lineage>
        <taxon>Bacteria</taxon>
        <taxon>Pseudomonadati</taxon>
        <taxon>Pseudomonadota</taxon>
        <taxon>Magnetococcia</taxon>
        <taxon>Magnetococcales</taxon>
        <taxon>Magnetococcaceae</taxon>
        <taxon>Magnetococcus</taxon>
    </lineage>
</organism>
<dbReference type="EC" id="2.7.13.3" evidence="2"/>
<dbReference type="SMART" id="SM00091">
    <property type="entry name" value="PAS"/>
    <property type="match status" value="4"/>
</dbReference>
<dbReference type="InterPro" id="IPR013767">
    <property type="entry name" value="PAS_fold"/>
</dbReference>
<dbReference type="CDD" id="cd17546">
    <property type="entry name" value="REC_hyHK_CKI1_RcsC-like"/>
    <property type="match status" value="1"/>
</dbReference>
<evidence type="ECO:0000313" key="13">
    <source>
        <dbReference type="Proteomes" id="UP000002586"/>
    </source>
</evidence>
<evidence type="ECO:0000313" key="12">
    <source>
        <dbReference type="EMBL" id="ABK43291.1"/>
    </source>
</evidence>
<evidence type="ECO:0000256" key="4">
    <source>
        <dbReference type="ARBA" id="ARBA00022679"/>
    </source>
</evidence>
<dbReference type="SUPFAM" id="SSF55785">
    <property type="entry name" value="PYP-like sensor domain (PAS domain)"/>
    <property type="match status" value="4"/>
</dbReference>
<dbReference type="SUPFAM" id="SSF55874">
    <property type="entry name" value="ATPase domain of HSP90 chaperone/DNA topoisomerase II/histidine kinase"/>
    <property type="match status" value="1"/>
</dbReference>
<dbReference type="OrthoDB" id="9801651at2"/>
<dbReference type="SMART" id="SM00086">
    <property type="entry name" value="PAC"/>
    <property type="match status" value="4"/>
</dbReference>
<dbReference type="HOGENOM" id="CLU_000445_114_71_5"/>
<dbReference type="Gene3D" id="3.40.50.2300">
    <property type="match status" value="1"/>
</dbReference>
<dbReference type="InterPro" id="IPR036097">
    <property type="entry name" value="HisK_dim/P_sf"/>
</dbReference>
<dbReference type="InterPro" id="IPR000700">
    <property type="entry name" value="PAS-assoc_C"/>
</dbReference>
<dbReference type="Gene3D" id="3.30.565.10">
    <property type="entry name" value="Histidine kinase-like ATPase, C-terminal domain"/>
    <property type="match status" value="1"/>
</dbReference>
<dbReference type="PROSITE" id="PS50112">
    <property type="entry name" value="PAS"/>
    <property type="match status" value="3"/>
</dbReference>
<dbReference type="InterPro" id="IPR011006">
    <property type="entry name" value="CheY-like_superfamily"/>
</dbReference>
<dbReference type="STRING" id="156889.Mmc1_0770"/>
<gene>
    <name evidence="12" type="ordered locus">Mmc1_0770</name>
</gene>
<feature type="domain" description="PAS" evidence="10">
    <location>
        <begin position="268"/>
        <end position="310"/>
    </location>
</feature>
<dbReference type="SMART" id="SM00387">
    <property type="entry name" value="HATPase_c"/>
    <property type="match status" value="1"/>
</dbReference>
<feature type="modified residue" description="4-aspartylphosphate" evidence="7">
    <location>
        <position position="829"/>
    </location>
</feature>
<dbReference type="InterPro" id="IPR036890">
    <property type="entry name" value="HATPase_C_sf"/>
</dbReference>
<evidence type="ECO:0000256" key="7">
    <source>
        <dbReference type="PROSITE-ProRule" id="PRU00169"/>
    </source>
</evidence>
<dbReference type="PRINTS" id="PR00344">
    <property type="entry name" value="BCTRLSENSOR"/>
</dbReference>
<dbReference type="SMART" id="SM00388">
    <property type="entry name" value="HisKA"/>
    <property type="match status" value="1"/>
</dbReference>
<feature type="domain" description="PAC" evidence="11">
    <location>
        <begin position="217"/>
        <end position="267"/>
    </location>
</feature>
<dbReference type="Proteomes" id="UP000002586">
    <property type="component" value="Chromosome"/>
</dbReference>
<dbReference type="InterPro" id="IPR013656">
    <property type="entry name" value="PAS_4"/>
</dbReference>
<dbReference type="Pfam" id="PF00989">
    <property type="entry name" value="PAS"/>
    <property type="match status" value="1"/>
</dbReference>
<evidence type="ECO:0000256" key="1">
    <source>
        <dbReference type="ARBA" id="ARBA00000085"/>
    </source>
</evidence>
<comment type="catalytic activity">
    <reaction evidence="1">
        <text>ATP + protein L-histidine = ADP + protein N-phospho-L-histidine.</text>
        <dbReference type="EC" id="2.7.13.3"/>
    </reaction>
</comment>